<evidence type="ECO:0000313" key="3">
    <source>
        <dbReference type="Proteomes" id="UP001221898"/>
    </source>
</evidence>
<reference evidence="2" key="1">
    <citation type="journal article" date="2023" name="Science">
        <title>Genome structures resolve the early diversification of teleost fishes.</title>
        <authorList>
            <person name="Parey E."/>
            <person name="Louis A."/>
            <person name="Montfort J."/>
            <person name="Bouchez O."/>
            <person name="Roques C."/>
            <person name="Iampietro C."/>
            <person name="Lluch J."/>
            <person name="Castinel A."/>
            <person name="Donnadieu C."/>
            <person name="Desvignes T."/>
            <person name="Floi Bucao C."/>
            <person name="Jouanno E."/>
            <person name="Wen M."/>
            <person name="Mejri S."/>
            <person name="Dirks R."/>
            <person name="Jansen H."/>
            <person name="Henkel C."/>
            <person name="Chen W.J."/>
            <person name="Zahm M."/>
            <person name="Cabau C."/>
            <person name="Klopp C."/>
            <person name="Thompson A.W."/>
            <person name="Robinson-Rechavi M."/>
            <person name="Braasch I."/>
            <person name="Lecointre G."/>
            <person name="Bobe J."/>
            <person name="Postlethwait J.H."/>
            <person name="Berthelot C."/>
            <person name="Roest Crollius H."/>
            <person name="Guiguen Y."/>
        </authorList>
    </citation>
    <scope>NUCLEOTIDE SEQUENCE</scope>
    <source>
        <strain evidence="2">NC1722</strain>
    </source>
</reference>
<gene>
    <name evidence="2" type="ORF">AAFF_G00057120</name>
</gene>
<comment type="caution">
    <text evidence="2">The sequence shown here is derived from an EMBL/GenBank/DDBJ whole genome shotgun (WGS) entry which is preliminary data.</text>
</comment>
<feature type="region of interest" description="Disordered" evidence="1">
    <location>
        <begin position="128"/>
        <end position="150"/>
    </location>
</feature>
<dbReference type="Proteomes" id="UP001221898">
    <property type="component" value="Unassembled WGS sequence"/>
</dbReference>
<sequence length="150" mass="16917">MRWLCDENPKINFRAQRWGVDQSELAATPPLRLPILARLLSLRQTKALFYKRLRAMCTSPQTNIDSQQGLLWTLSSRETEREACHTPPPVPRVPPLPETFQFSGRQSCETPVLRSSPAMAPLTDAVPDAVRTHSPQPSFGDVLQDRPAFI</sequence>
<evidence type="ECO:0000313" key="2">
    <source>
        <dbReference type="EMBL" id="KAJ8393797.1"/>
    </source>
</evidence>
<dbReference type="AlphaFoldDB" id="A0AAD7S0N9"/>
<accession>A0AAD7S0N9</accession>
<organism evidence="2 3">
    <name type="scientific">Aldrovandia affinis</name>
    <dbReference type="NCBI Taxonomy" id="143900"/>
    <lineage>
        <taxon>Eukaryota</taxon>
        <taxon>Metazoa</taxon>
        <taxon>Chordata</taxon>
        <taxon>Craniata</taxon>
        <taxon>Vertebrata</taxon>
        <taxon>Euteleostomi</taxon>
        <taxon>Actinopterygii</taxon>
        <taxon>Neopterygii</taxon>
        <taxon>Teleostei</taxon>
        <taxon>Notacanthiformes</taxon>
        <taxon>Halosauridae</taxon>
        <taxon>Aldrovandia</taxon>
    </lineage>
</organism>
<name>A0AAD7S0N9_9TELE</name>
<keyword evidence="3" id="KW-1185">Reference proteome</keyword>
<evidence type="ECO:0000256" key="1">
    <source>
        <dbReference type="SAM" id="MobiDB-lite"/>
    </source>
</evidence>
<dbReference type="EMBL" id="JAINUG010000133">
    <property type="protein sequence ID" value="KAJ8393797.1"/>
    <property type="molecule type" value="Genomic_DNA"/>
</dbReference>
<proteinExistence type="predicted"/>
<protein>
    <submittedName>
        <fullName evidence="2">Uncharacterized protein</fullName>
    </submittedName>
</protein>